<feature type="chain" id="PRO_5032347086" evidence="1">
    <location>
        <begin position="21"/>
        <end position="1148"/>
    </location>
</feature>
<feature type="signal peptide" evidence="1">
    <location>
        <begin position="1"/>
        <end position="20"/>
    </location>
</feature>
<proteinExistence type="predicted"/>
<comment type="caution">
    <text evidence="3">The sequence shown here is derived from an EMBL/GenBank/DDBJ whole genome shotgun (WGS) entry which is preliminary data.</text>
</comment>
<dbReference type="Gene3D" id="2.60.120.560">
    <property type="entry name" value="Exo-inulinase, domain 1"/>
    <property type="match status" value="2"/>
</dbReference>
<evidence type="ECO:0000259" key="2">
    <source>
        <dbReference type="Pfam" id="PF06439"/>
    </source>
</evidence>
<name>A0A840CRW1_9BACT</name>
<protein>
    <submittedName>
        <fullName evidence="3">HEAT repeat protein</fullName>
    </submittedName>
</protein>
<dbReference type="GO" id="GO:0016787">
    <property type="term" value="F:hydrolase activity"/>
    <property type="evidence" value="ECO:0007669"/>
    <property type="project" value="InterPro"/>
</dbReference>
<gene>
    <name evidence="3" type="ORF">GGR21_003702</name>
</gene>
<evidence type="ECO:0000313" key="4">
    <source>
        <dbReference type="Proteomes" id="UP000555103"/>
    </source>
</evidence>
<keyword evidence="1" id="KW-0732">Signal</keyword>
<dbReference type="InterPro" id="IPR011989">
    <property type="entry name" value="ARM-like"/>
</dbReference>
<dbReference type="InterPro" id="IPR016024">
    <property type="entry name" value="ARM-type_fold"/>
</dbReference>
<organism evidence="3 4">
    <name type="scientific">Dysgonomonas hofstadii</name>
    <dbReference type="NCBI Taxonomy" id="637886"/>
    <lineage>
        <taxon>Bacteria</taxon>
        <taxon>Pseudomonadati</taxon>
        <taxon>Bacteroidota</taxon>
        <taxon>Bacteroidia</taxon>
        <taxon>Bacteroidales</taxon>
        <taxon>Dysgonomonadaceae</taxon>
        <taxon>Dysgonomonas</taxon>
    </lineage>
</organism>
<dbReference type="AlphaFoldDB" id="A0A840CRW1"/>
<dbReference type="InterPro" id="IPR010496">
    <property type="entry name" value="AL/BT2_dom"/>
</dbReference>
<reference evidence="3 4" key="1">
    <citation type="submission" date="2020-08" db="EMBL/GenBank/DDBJ databases">
        <title>Genomic Encyclopedia of Type Strains, Phase IV (KMG-IV): sequencing the most valuable type-strain genomes for metagenomic binning, comparative biology and taxonomic classification.</title>
        <authorList>
            <person name="Goeker M."/>
        </authorList>
    </citation>
    <scope>NUCLEOTIDE SEQUENCE [LARGE SCALE GENOMIC DNA]</scope>
    <source>
        <strain evidence="3 4">DSM 104969</strain>
    </source>
</reference>
<dbReference type="RefSeq" id="WP_183308618.1">
    <property type="nucleotide sequence ID" value="NZ_JACIEP010000017.1"/>
</dbReference>
<keyword evidence="4" id="KW-1185">Reference proteome</keyword>
<dbReference type="Gene3D" id="1.25.10.10">
    <property type="entry name" value="Leucine-rich Repeat Variant"/>
    <property type="match status" value="2"/>
</dbReference>
<accession>A0A840CRW1</accession>
<dbReference type="EMBL" id="JACIEP010000017">
    <property type="protein sequence ID" value="MBB4037781.1"/>
    <property type="molecule type" value="Genomic_DNA"/>
</dbReference>
<evidence type="ECO:0000256" key="1">
    <source>
        <dbReference type="SAM" id="SignalP"/>
    </source>
</evidence>
<feature type="domain" description="3-keto-alpha-glucoside-1,2-lyase/3-keto-2-hydroxy-glucal hydratase" evidence="2">
    <location>
        <begin position="956"/>
        <end position="1144"/>
    </location>
</feature>
<feature type="domain" description="3-keto-alpha-glucoside-1,2-lyase/3-keto-2-hydroxy-glucal hydratase" evidence="2">
    <location>
        <begin position="739"/>
        <end position="938"/>
    </location>
</feature>
<dbReference type="SUPFAM" id="SSF48371">
    <property type="entry name" value="ARM repeat"/>
    <property type="match status" value="1"/>
</dbReference>
<dbReference type="Pfam" id="PF06439">
    <property type="entry name" value="3keto-disac_hyd"/>
    <property type="match status" value="2"/>
</dbReference>
<sequence length="1148" mass="124967">MKRLYLLSGLLFICAVTLLAQYPANRTPKTIVADVLAQMPAQQTEQYNTQIRDLASAGEEGVLQLVKMMNLPGKGSNAPVEYALSGLSHYVAADGQEANRTVVSNAYIKALDMVSDREIKAFIIRQLEICGKDEAVQKLSSYLNDENLSGPAARALFSIGRQSANAGSVLLSSLKTVTGDKPKKDIINAIGELQLAEAEPELIRVLDNATDSDLRNVALYAISQCGSKASLKVLATAAERVNYAPEKSGATEAYIALVKRVLAQGDVKDAEKAANDMMKVAEKNGQTFIKGAAQGILIAAKPSDVLKLTEKALKDKSREYRYAALNSAAAYADQAFYNGLLKIYAKATPEIKTDISNWLCQQADDISKQAEIKALDNKFFIGDLYSEDIELKTSVANLLARMGGKEAVLALAGLLNNVDAATVSLGEKLLNTVEGNISEPLEFYLSAPATPDAGKTACLRLMANRKYTANAQAVISQVNTGSPEVRNAAYAALKDVVSSQDLPVLYTLLENAGAEAVPFVQQAVITALEGTDKNTQLTMVSGQIDKAQAGKQYLYYPVLASTGQPKALEMISALFAQQTGAAKDAAFQALLDWKGREVAGQLLDICKDPSATIYFDRALNRYIQLASDAGLTGENRRLFLTNALEIAKTDAQKNNILKLLGQTNSYLGMLLAGEYLDNKAVQESAAQAVMNIALNNKSFTGKNVKDLLNKVIEVLNNPDAGYQKEAIRKHLAEMPDEEGFISIFNGKDLTGWKGLVENPIARGKMKPAELAKKQQAADKVAGEHWSAQDGILFFDGIGGENLCTDKQYGDFEMYVDWNLDPAGPEADAGIYLRGTPQVQIWDTARVKVGAQVGSGGLYNNKNNPSKPLTVADNKLGEWNTFYIKMVGDRVTVKLNGVLVVDNVILENYWDRTLPVFAKEQIELQAHGSKVYYRNIYVKELQSPRPFELSADEKKEGFRILFDGTNMHSWTGNTVDYAIDGGCISLDPKGGHGGNLYTKDEFSNFVYRFEFQMTPAANNGVGIRTPMGVDAAYHGMEIQILDHDNPVYKNITPLQVHGSVYGIIGAKRGDYLKPVGEWNYEEIIADGDHIKVTLNGTVILDGNIREATKNGTADGKQHPGLFNKKGHIGFLGHGSPVKFRNIRIKELKE</sequence>
<evidence type="ECO:0000313" key="3">
    <source>
        <dbReference type="EMBL" id="MBB4037781.1"/>
    </source>
</evidence>
<dbReference type="Proteomes" id="UP000555103">
    <property type="component" value="Unassembled WGS sequence"/>
</dbReference>